<accession>A0AA87REN5</accession>
<dbReference type="PANTHER" id="PTHR43248:SF29">
    <property type="entry name" value="TRIPEPTIDYL AMINOPEPTIDASE"/>
    <property type="match status" value="1"/>
</dbReference>
<organism evidence="7 8">
    <name type="scientific">Agrococcus baldri</name>
    <dbReference type="NCBI Taxonomy" id="153730"/>
    <lineage>
        <taxon>Bacteria</taxon>
        <taxon>Bacillati</taxon>
        <taxon>Actinomycetota</taxon>
        <taxon>Actinomycetes</taxon>
        <taxon>Micrococcales</taxon>
        <taxon>Microbacteriaceae</taxon>
        <taxon>Agrococcus</taxon>
    </lineage>
</organism>
<evidence type="ECO:0000259" key="6">
    <source>
        <dbReference type="Pfam" id="PF08386"/>
    </source>
</evidence>
<dbReference type="Proteomes" id="UP000321749">
    <property type="component" value="Unassembled WGS sequence"/>
</dbReference>
<gene>
    <name evidence="7" type="ORF">ABA31_26880</name>
</gene>
<feature type="domain" description="Peptidase S33 tripeptidyl aminopeptidase-like C-terminal" evidence="6">
    <location>
        <begin position="421"/>
        <end position="511"/>
    </location>
</feature>
<dbReference type="EMBL" id="BJUU01000025">
    <property type="protein sequence ID" value="GEK81337.1"/>
    <property type="molecule type" value="Genomic_DNA"/>
</dbReference>
<proteinExistence type="inferred from homology"/>
<protein>
    <submittedName>
        <fullName evidence="7">Alpha/beta hydrolase</fullName>
    </submittedName>
</protein>
<feature type="domain" description="AB hydrolase-1" evidence="5">
    <location>
        <begin position="109"/>
        <end position="321"/>
    </location>
</feature>
<keyword evidence="3 7" id="KW-0378">Hydrolase</keyword>
<evidence type="ECO:0000256" key="1">
    <source>
        <dbReference type="ARBA" id="ARBA00010088"/>
    </source>
</evidence>
<evidence type="ECO:0000256" key="2">
    <source>
        <dbReference type="ARBA" id="ARBA00022729"/>
    </source>
</evidence>
<keyword evidence="2 4" id="KW-0732">Signal</keyword>
<dbReference type="Pfam" id="PF00561">
    <property type="entry name" value="Abhydrolase_1"/>
    <property type="match status" value="1"/>
</dbReference>
<sequence>MITAAPTPSPSRPRRIRPLLAAGAAVLLLSACAGGAPPPEPSADASLDRFYQQQPAFEACEIPVPGADPVAGECAQLEVPIDYEQPEGDVAQVAVFRIEATGDAPIGSLLVNPGGPGFPGIGFAAQMAQAWAGSLVTERFDLVGFDPRGTGATTPAVDCLTDAERETDAVTASRLTIEGVPPLVESCADSVGGVDALAHLGTRDVARDMDVLRGVLGDEELSYAGSSYGTRLGAVYAEMFPERVRALVLDGAMDPHSGTLERREVQWAGLQRSFEQFAEYCVAQGDCPLGEDAAGATAAYQQLVRPLIDEPLPTGDGRTLTFDAANDAVVTAMYSEETWPVLVTGLTRLSQGGGETMLAVRDAYHGRTAEGTYPNDAEATLAINCLDEDRFSPQGQAELMESALASAPFLDPGTEIEPVADACEGWPVEPTLGFPHATGIEGLPATLTVSVTGDGLTPHSGGISMAETLGGSLLTVEGEQHGTLVSGNECVDAAIASYLVDLETPDAGATCTR</sequence>
<dbReference type="GO" id="GO:0016787">
    <property type="term" value="F:hydrolase activity"/>
    <property type="evidence" value="ECO:0007669"/>
    <property type="project" value="UniProtKB-KW"/>
</dbReference>
<dbReference type="InterPro" id="IPR000073">
    <property type="entry name" value="AB_hydrolase_1"/>
</dbReference>
<dbReference type="Gene3D" id="3.40.50.1820">
    <property type="entry name" value="alpha/beta hydrolase"/>
    <property type="match status" value="1"/>
</dbReference>
<dbReference type="PANTHER" id="PTHR43248">
    <property type="entry name" value="2-SUCCINYL-6-HYDROXY-2,4-CYCLOHEXADIENE-1-CARBOXYLATE SYNTHASE"/>
    <property type="match status" value="1"/>
</dbReference>
<dbReference type="SUPFAM" id="SSF53474">
    <property type="entry name" value="alpha/beta-Hydrolases"/>
    <property type="match status" value="1"/>
</dbReference>
<dbReference type="InterPro" id="IPR051601">
    <property type="entry name" value="Serine_prot/Carboxylest_S33"/>
</dbReference>
<comment type="caution">
    <text evidence="7">The sequence shown here is derived from an EMBL/GenBank/DDBJ whole genome shotgun (WGS) entry which is preliminary data.</text>
</comment>
<dbReference type="InterPro" id="IPR029058">
    <property type="entry name" value="AB_hydrolase_fold"/>
</dbReference>
<evidence type="ECO:0000313" key="8">
    <source>
        <dbReference type="Proteomes" id="UP000321749"/>
    </source>
</evidence>
<reference evidence="7 8" key="1">
    <citation type="submission" date="2019-07" db="EMBL/GenBank/DDBJ databases">
        <title>Whole genome shotgun sequence of Agrococcus baldri NBRC 103055.</title>
        <authorList>
            <person name="Hosoyama A."/>
            <person name="Uohara A."/>
            <person name="Ohji S."/>
            <person name="Ichikawa N."/>
        </authorList>
    </citation>
    <scope>NUCLEOTIDE SEQUENCE [LARGE SCALE GENOMIC DNA]</scope>
    <source>
        <strain evidence="7 8">NBRC 103055</strain>
    </source>
</reference>
<comment type="similarity">
    <text evidence="1">Belongs to the peptidase S33 family.</text>
</comment>
<dbReference type="InterPro" id="IPR013595">
    <property type="entry name" value="Pept_S33_TAP-like_C"/>
</dbReference>
<dbReference type="RefSeq" id="WP_146796706.1">
    <property type="nucleotide sequence ID" value="NZ_BJUU01000025.1"/>
</dbReference>
<evidence type="ECO:0000256" key="4">
    <source>
        <dbReference type="SAM" id="SignalP"/>
    </source>
</evidence>
<feature type="chain" id="PRO_5041666262" evidence="4">
    <location>
        <begin position="36"/>
        <end position="513"/>
    </location>
</feature>
<name>A0AA87REN5_9MICO</name>
<dbReference type="AlphaFoldDB" id="A0AA87REN5"/>
<dbReference type="Pfam" id="PF08386">
    <property type="entry name" value="Abhydrolase_4"/>
    <property type="match status" value="1"/>
</dbReference>
<evidence type="ECO:0000259" key="5">
    <source>
        <dbReference type="Pfam" id="PF00561"/>
    </source>
</evidence>
<evidence type="ECO:0000256" key="3">
    <source>
        <dbReference type="ARBA" id="ARBA00022801"/>
    </source>
</evidence>
<keyword evidence="8" id="KW-1185">Reference proteome</keyword>
<feature type="signal peptide" evidence="4">
    <location>
        <begin position="1"/>
        <end position="35"/>
    </location>
</feature>
<evidence type="ECO:0000313" key="7">
    <source>
        <dbReference type="EMBL" id="GEK81337.1"/>
    </source>
</evidence>